<dbReference type="GO" id="GO:0046872">
    <property type="term" value="F:metal ion binding"/>
    <property type="evidence" value="ECO:0007669"/>
    <property type="project" value="UniProtKB-KW"/>
</dbReference>
<feature type="binding site" evidence="4">
    <location>
        <position position="13"/>
    </location>
    <ligand>
        <name>Mg(2+)</name>
        <dbReference type="ChEBI" id="CHEBI:18420"/>
    </ligand>
</feature>
<keyword evidence="4" id="KW-0479">Metal-binding</keyword>
<feature type="active site" description="Proton donor" evidence="2">
    <location>
        <position position="13"/>
    </location>
</feature>
<sequence>MEPSIELVCLDLDGVIYRGDQPIPGASWFIERLVEHNISYIFVTNSTLRSRKFYAEKLCRMGIPAADDMIITAAYATYRYLLHKERLRPFRVFLLGEEGLKQELSSLSCTFLDEYSRECSDYVVVGLDRRINYQKLCKATRDLMEGAHFVGVNNDNLWPVEDGYMPGVGVFVAALKAASGRKPYIVGKPNPFMLKLAMEKADVPKEKMLMVGDKLDSDILMANRAKVKSALVLTGVTSAEEAASASGMLKPTIVVEDLPSLWGAIEKGLI</sequence>
<accession>A0A0S3QW71</accession>
<dbReference type="Pfam" id="PF13242">
    <property type="entry name" value="Hydrolase_like"/>
    <property type="match status" value="1"/>
</dbReference>
<evidence type="ECO:0000256" key="1">
    <source>
        <dbReference type="PIRNR" id="PIRNR000915"/>
    </source>
</evidence>
<evidence type="ECO:0000313" key="5">
    <source>
        <dbReference type="EMBL" id="BAT72549.1"/>
    </source>
</evidence>
<dbReference type="OrthoDB" id="9810101at2"/>
<protein>
    <submittedName>
        <fullName evidence="5">4-nitrophenyl phosphatase</fullName>
        <ecNumber evidence="5">3.1.3.41</ecNumber>
    </submittedName>
</protein>
<dbReference type="PATRIC" id="fig|1298851.3.peg.1844"/>
<dbReference type="RefSeq" id="WP_068550710.1">
    <property type="nucleotide sequence ID" value="NZ_AP013035.1"/>
</dbReference>
<comment type="cofactor">
    <cofactor evidence="4">
        <name>Mg(2+)</name>
        <dbReference type="ChEBI" id="CHEBI:18420"/>
    </cofactor>
    <text evidence="4">Divalent metal ions. Mg(2+) is the most effective.</text>
</comment>
<keyword evidence="5" id="KW-0378">Hydrolase</keyword>
<dbReference type="EC" id="3.1.3.41" evidence="5"/>
<feature type="binding site" evidence="4">
    <location>
        <position position="213"/>
    </location>
    <ligand>
        <name>Mg(2+)</name>
        <dbReference type="ChEBI" id="CHEBI:18420"/>
    </ligand>
</feature>
<dbReference type="AlphaFoldDB" id="A0A0S3QW71"/>
<dbReference type="KEGG" id="ttk:TST_1765"/>
<evidence type="ECO:0000256" key="2">
    <source>
        <dbReference type="PIRSR" id="PIRSR000915-1"/>
    </source>
</evidence>
<name>A0A0S3QW71_THET7</name>
<dbReference type="NCBIfam" id="TIGR01460">
    <property type="entry name" value="HAD-SF-IIA"/>
    <property type="match status" value="1"/>
</dbReference>
<dbReference type="GO" id="GO:0005737">
    <property type="term" value="C:cytoplasm"/>
    <property type="evidence" value="ECO:0007669"/>
    <property type="project" value="TreeGrafter"/>
</dbReference>
<dbReference type="InterPro" id="IPR023214">
    <property type="entry name" value="HAD_sf"/>
</dbReference>
<dbReference type="SUPFAM" id="SSF56784">
    <property type="entry name" value="HAD-like"/>
    <property type="match status" value="1"/>
</dbReference>
<dbReference type="Proteomes" id="UP000063234">
    <property type="component" value="Chromosome"/>
</dbReference>
<feature type="binding site" evidence="4">
    <location>
        <position position="11"/>
    </location>
    <ligand>
        <name>Mg(2+)</name>
        <dbReference type="ChEBI" id="CHEBI:18420"/>
    </ligand>
</feature>
<dbReference type="PANTHER" id="PTHR19288:SF46">
    <property type="entry name" value="HALOACID DEHALOGENASE-LIKE HYDROLASE DOMAIN-CONTAINING PROTEIN 2"/>
    <property type="match status" value="1"/>
</dbReference>
<feature type="active site" description="Nucleophile" evidence="2">
    <location>
        <position position="11"/>
    </location>
</feature>
<evidence type="ECO:0000256" key="4">
    <source>
        <dbReference type="PIRSR" id="PIRSR000915-3"/>
    </source>
</evidence>
<dbReference type="EMBL" id="AP013035">
    <property type="protein sequence ID" value="BAT72549.1"/>
    <property type="molecule type" value="Genomic_DNA"/>
</dbReference>
<proteinExistence type="inferred from homology"/>
<evidence type="ECO:0000256" key="3">
    <source>
        <dbReference type="PIRSR" id="PIRSR000915-2"/>
    </source>
</evidence>
<dbReference type="PANTHER" id="PTHR19288">
    <property type="entry name" value="4-NITROPHENYLPHOSPHATASE-RELATED"/>
    <property type="match status" value="1"/>
</dbReference>
<feature type="binding site" evidence="3">
    <location>
        <position position="188"/>
    </location>
    <ligand>
        <name>substrate</name>
    </ligand>
</feature>
<reference evidence="6" key="1">
    <citation type="journal article" date="2018" name="Science">
        <title>A primordial and reversible TCA cycle in a facultatively chemolithoautotrophic thermophile.</title>
        <authorList>
            <person name="Nunoura T."/>
            <person name="Chikaraishi Y."/>
            <person name="Izaki R."/>
            <person name="Suwa T."/>
            <person name="Sato T."/>
            <person name="Harada T."/>
            <person name="Mori K."/>
            <person name="Kato Y."/>
            <person name="Miyazaki M."/>
            <person name="Shimamura S."/>
            <person name="Yanagawa K."/>
            <person name="Shuto A."/>
            <person name="Ohkouchi N."/>
            <person name="Fujita N."/>
            <person name="Takaki Y."/>
            <person name="Atomi H."/>
            <person name="Takai K."/>
        </authorList>
    </citation>
    <scope>NUCLEOTIDE SEQUENCE [LARGE SCALE GENOMIC DNA]</scope>
    <source>
        <strain evidence="6">DSM 17441 / JCM 13301 / NBRC 103674 / ABI70S6</strain>
    </source>
</reference>
<dbReference type="Pfam" id="PF13344">
    <property type="entry name" value="Hydrolase_6"/>
    <property type="match status" value="1"/>
</dbReference>
<comment type="similarity">
    <text evidence="1">Belongs to the HAD-like hydrolase superfamily.</text>
</comment>
<dbReference type="PIRSF" id="PIRSF000915">
    <property type="entry name" value="PGP-type_phosphatase"/>
    <property type="match status" value="1"/>
</dbReference>
<dbReference type="GO" id="GO:0016791">
    <property type="term" value="F:phosphatase activity"/>
    <property type="evidence" value="ECO:0007669"/>
    <property type="project" value="TreeGrafter"/>
</dbReference>
<keyword evidence="4" id="KW-0460">Magnesium</keyword>
<organism evidence="5 6">
    <name type="scientific">Thermosulfidibacter takaii (strain DSM 17441 / JCM 13301 / NBRC 103674 / ABI70S6)</name>
    <dbReference type="NCBI Taxonomy" id="1298851"/>
    <lineage>
        <taxon>Bacteria</taxon>
        <taxon>Pseudomonadati</taxon>
        <taxon>Thermosulfidibacterota</taxon>
        <taxon>Thermosulfidibacteria</taxon>
        <taxon>Thermosulfidibacterales</taxon>
        <taxon>Thermosulfidibacteraceae</taxon>
    </lineage>
</organism>
<dbReference type="STRING" id="1298851.TST_1765"/>
<gene>
    <name evidence="5" type="ORF">TST_1765</name>
</gene>
<dbReference type="Gene3D" id="3.40.50.1000">
    <property type="entry name" value="HAD superfamily/HAD-like"/>
    <property type="match status" value="2"/>
</dbReference>
<dbReference type="InterPro" id="IPR006357">
    <property type="entry name" value="HAD-SF_hydro_IIA"/>
</dbReference>
<dbReference type="InterPro" id="IPR036412">
    <property type="entry name" value="HAD-like_sf"/>
</dbReference>
<keyword evidence="6" id="KW-1185">Reference proteome</keyword>
<evidence type="ECO:0000313" key="6">
    <source>
        <dbReference type="Proteomes" id="UP000063234"/>
    </source>
</evidence>